<dbReference type="InterPro" id="IPR014915">
    <property type="entry name" value="Phage_TLS_TfmB"/>
</dbReference>
<sequence length="119" mass="12522">MEAGRAWAAGRLDGGSEQDDDALADAERWGIDLDPADLAGDPGDGIWAWLVPALRAFLAIDTQWRMAPLGMGGMRALGLDYAAARAGLDLAGIEMTPALWADVRLIEAGARAEMNGARS</sequence>
<dbReference type="Pfam" id="PF08809">
    <property type="entry name" value="DUF1799"/>
    <property type="match status" value="1"/>
</dbReference>
<evidence type="ECO:0000313" key="3">
    <source>
        <dbReference type="Proteomes" id="UP001193035"/>
    </source>
</evidence>
<dbReference type="Proteomes" id="UP001193035">
    <property type="component" value="Unassembled WGS sequence"/>
</dbReference>
<proteinExistence type="predicted"/>
<gene>
    <name evidence="2" type="ORF">FGK63_01740</name>
</gene>
<name>A0ABY2X368_9RHOB</name>
<dbReference type="RefSeq" id="WP_138839876.1">
    <property type="nucleotide sequence ID" value="NZ_VCPD01000001.1"/>
</dbReference>
<protein>
    <recommendedName>
        <fullName evidence="4">DUF1799 domain-containing protein</fullName>
    </recommendedName>
</protein>
<reference evidence="2 3" key="1">
    <citation type="submission" date="2019-05" db="EMBL/GenBank/DDBJ databases">
        <title>Ruegeria sp. nov., isolated from tidal flat.</title>
        <authorList>
            <person name="Kim W."/>
        </authorList>
    </citation>
    <scope>NUCLEOTIDE SEQUENCE [LARGE SCALE GENOMIC DNA]</scope>
    <source>
        <strain evidence="2 3">CAU 1488</strain>
    </source>
</reference>
<dbReference type="EMBL" id="VCPD01000001">
    <property type="protein sequence ID" value="TMV09817.1"/>
    <property type="molecule type" value="Genomic_DNA"/>
</dbReference>
<evidence type="ECO:0000313" key="2">
    <source>
        <dbReference type="EMBL" id="TMV09817.1"/>
    </source>
</evidence>
<keyword evidence="3" id="KW-1185">Reference proteome</keyword>
<comment type="caution">
    <text evidence="2">The sequence shown here is derived from an EMBL/GenBank/DDBJ whole genome shotgun (WGS) entry which is preliminary data.</text>
</comment>
<feature type="region of interest" description="Disordered" evidence="1">
    <location>
        <begin position="1"/>
        <end position="20"/>
    </location>
</feature>
<evidence type="ECO:0008006" key="4">
    <source>
        <dbReference type="Google" id="ProtNLM"/>
    </source>
</evidence>
<accession>A0ABY2X368</accession>
<evidence type="ECO:0000256" key="1">
    <source>
        <dbReference type="SAM" id="MobiDB-lite"/>
    </source>
</evidence>
<organism evidence="2 3">
    <name type="scientific">Ruegeria sediminis</name>
    <dbReference type="NCBI Taxonomy" id="2583820"/>
    <lineage>
        <taxon>Bacteria</taxon>
        <taxon>Pseudomonadati</taxon>
        <taxon>Pseudomonadota</taxon>
        <taxon>Alphaproteobacteria</taxon>
        <taxon>Rhodobacterales</taxon>
        <taxon>Roseobacteraceae</taxon>
        <taxon>Ruegeria</taxon>
    </lineage>
</organism>